<reference evidence="2" key="1">
    <citation type="submission" date="2019-08" db="EMBL/GenBank/DDBJ databases">
        <authorList>
            <person name="Kucharzyk K."/>
            <person name="Murdoch R.W."/>
            <person name="Higgins S."/>
            <person name="Loffler F."/>
        </authorList>
    </citation>
    <scope>NUCLEOTIDE SEQUENCE</scope>
</reference>
<dbReference type="SUPFAM" id="SSF51905">
    <property type="entry name" value="FAD/NAD(P)-binding domain"/>
    <property type="match status" value="1"/>
</dbReference>
<dbReference type="InterPro" id="IPR049516">
    <property type="entry name" value="FAD-depend_C"/>
</dbReference>
<dbReference type="PANTHER" id="PTHR42842">
    <property type="entry name" value="FAD/NAD(P)-BINDING OXIDOREDUCTASE"/>
    <property type="match status" value="1"/>
</dbReference>
<dbReference type="InterPro" id="IPR036188">
    <property type="entry name" value="FAD/NAD-bd_sf"/>
</dbReference>
<dbReference type="PANTHER" id="PTHR42842:SF3">
    <property type="entry name" value="FAD_NAD(P)-BINDING OXIDOREDUCTASE FAMILY PROTEIN"/>
    <property type="match status" value="1"/>
</dbReference>
<evidence type="ECO:0000259" key="1">
    <source>
        <dbReference type="Pfam" id="PF21688"/>
    </source>
</evidence>
<name>A0A645EER5_9ZZZZ</name>
<comment type="caution">
    <text evidence="2">The sequence shown here is derived from an EMBL/GenBank/DDBJ whole genome shotgun (WGS) entry which is preliminary data.</text>
</comment>
<sequence>MIFAHGLGGRDLTLKLLSSLDWQQKGFQIGCRVEHLQEWVDRRQYRIAPRPGCLGAAEYHLAMKSRGEAAGSGVTTFCMCPGGEVVPATAWTGQLSSNGMSLRARDGRYANAAVITTLPPETFSGPGQAYEFLRELEARCFAAGGGDYAFPAQSIESFLRRRTALEQPEASPRLGIRPAPLFELLPPAAARRFAEAFRYFEHLMPGFRTGNAIGIESCVSSPVRFTRHPETLETSVKHVYVAGEGAGYAGGIVSAAVDGLRIAEKLLAATP</sequence>
<dbReference type="Gene3D" id="3.50.50.60">
    <property type="entry name" value="FAD/NAD(P)-binding domain"/>
    <property type="match status" value="1"/>
</dbReference>
<protein>
    <recommendedName>
        <fullName evidence="1">FAD-dependent protein C-terminal domain-containing protein</fullName>
    </recommendedName>
</protein>
<dbReference type="InterPro" id="IPR028348">
    <property type="entry name" value="FAD-binding_protein"/>
</dbReference>
<organism evidence="2">
    <name type="scientific">bioreactor metagenome</name>
    <dbReference type="NCBI Taxonomy" id="1076179"/>
    <lineage>
        <taxon>unclassified sequences</taxon>
        <taxon>metagenomes</taxon>
        <taxon>ecological metagenomes</taxon>
    </lineage>
</organism>
<evidence type="ECO:0000313" key="2">
    <source>
        <dbReference type="EMBL" id="MPM99819.1"/>
    </source>
</evidence>
<dbReference type="EMBL" id="VSSQ01045892">
    <property type="protein sequence ID" value="MPM99819.1"/>
    <property type="molecule type" value="Genomic_DNA"/>
</dbReference>
<dbReference type="AlphaFoldDB" id="A0A645EER5"/>
<proteinExistence type="predicted"/>
<accession>A0A645EER5</accession>
<gene>
    <name evidence="2" type="ORF">SDC9_147014</name>
</gene>
<dbReference type="Pfam" id="PF21688">
    <property type="entry name" value="FAD-depend_C"/>
    <property type="match status" value="1"/>
</dbReference>
<feature type="domain" description="FAD-dependent protein C-terminal" evidence="1">
    <location>
        <begin position="27"/>
        <end position="213"/>
    </location>
</feature>